<dbReference type="AlphaFoldDB" id="A0A317XJ53"/>
<proteinExistence type="predicted"/>
<feature type="region of interest" description="Disordered" evidence="1">
    <location>
        <begin position="63"/>
        <end position="82"/>
    </location>
</feature>
<protein>
    <submittedName>
        <fullName evidence="2">Uncharacterized protein</fullName>
    </submittedName>
</protein>
<dbReference type="InParanoid" id="A0A317XJ53"/>
<accession>A0A317XJ53</accession>
<evidence type="ECO:0000256" key="1">
    <source>
        <dbReference type="SAM" id="MobiDB-lite"/>
    </source>
</evidence>
<organism evidence="2 3">
    <name type="scientific">Testicularia cyperi</name>
    <dbReference type="NCBI Taxonomy" id="1882483"/>
    <lineage>
        <taxon>Eukaryota</taxon>
        <taxon>Fungi</taxon>
        <taxon>Dikarya</taxon>
        <taxon>Basidiomycota</taxon>
        <taxon>Ustilaginomycotina</taxon>
        <taxon>Ustilaginomycetes</taxon>
        <taxon>Ustilaginales</taxon>
        <taxon>Anthracoideaceae</taxon>
        <taxon>Testicularia</taxon>
    </lineage>
</organism>
<gene>
    <name evidence="2" type="ORF">BCV70DRAFT_68379</name>
</gene>
<reference evidence="2 3" key="1">
    <citation type="journal article" date="2018" name="Mol. Biol. Evol.">
        <title>Broad Genomic Sampling Reveals a Smut Pathogenic Ancestry of the Fungal Clade Ustilaginomycotina.</title>
        <authorList>
            <person name="Kijpornyongpan T."/>
            <person name="Mondo S.J."/>
            <person name="Barry K."/>
            <person name="Sandor L."/>
            <person name="Lee J."/>
            <person name="Lipzen A."/>
            <person name="Pangilinan J."/>
            <person name="LaButti K."/>
            <person name="Hainaut M."/>
            <person name="Henrissat B."/>
            <person name="Grigoriev I.V."/>
            <person name="Spatafora J.W."/>
            <person name="Aime M.C."/>
        </authorList>
    </citation>
    <scope>NUCLEOTIDE SEQUENCE [LARGE SCALE GENOMIC DNA]</scope>
    <source>
        <strain evidence="2 3">MCA 3645</strain>
    </source>
</reference>
<name>A0A317XJ53_9BASI</name>
<sequence length="82" mass="8793">MGGAEKTATVAGDPEAKFVSACMCVWVWVCVSVIVRACEACRSACVFLQHSRVRYVSVSVDGASEGCVSRPRQPLPDSWALD</sequence>
<keyword evidence="3" id="KW-1185">Reference proteome</keyword>
<dbReference type="Proteomes" id="UP000246740">
    <property type="component" value="Unassembled WGS sequence"/>
</dbReference>
<dbReference type="EMBL" id="KZ819211">
    <property type="protein sequence ID" value="PWY97310.1"/>
    <property type="molecule type" value="Genomic_DNA"/>
</dbReference>
<evidence type="ECO:0000313" key="2">
    <source>
        <dbReference type="EMBL" id="PWY97310.1"/>
    </source>
</evidence>
<evidence type="ECO:0000313" key="3">
    <source>
        <dbReference type="Proteomes" id="UP000246740"/>
    </source>
</evidence>